<dbReference type="InterPro" id="IPR006059">
    <property type="entry name" value="SBP"/>
</dbReference>
<sequence length="525" mass="59627">MNKNRRSWNILLLALLLLLAACSGNAGTAGNGSNGSEAGETGSGTADAEPVTLKWIMGGPGKQRDSDKVWALFNERLQEYLPNTKVEFEVIPFGEFKERWQLISASQEQADLVWTGFVLSLADEVRKGAYLPLDELVEAEAPGILDVIPDWVLDMTRVDGELYAIPNYQQMTETRIGMRTPTALADAYLDRDKAEQVFLAREGRPLDQASYDVLTEYFSKIKEAGKIQKGISDAIWPNINAGVKIASPFVVPVDDKTYTVQLLDELPEKILEQQMQRQWQEMGFIREDILSNTNRRQDEGKEDGYIAWFHENFKGQSEKETANAGFPIDVIPLEEKFYISRLDSATNTAIARQSEHPERAMQFLELMHTEKGKDLYRLLVHGIEGEHYTVVNDNRIELTDFGQKPDSAQHPYSMPKWAVGNTFMAYETQLDPEGWNDYILDVHDQAVVHPLVGFKPDLQEVRTEIAQISAISTEYKLYEFSPRPLEEMRTEKLERIKQAGGDKVKRVLQEQIDAYLQEKGVEKQE</sequence>
<dbReference type="EMBL" id="JACXIZ010000037">
    <property type="protein sequence ID" value="MBD2847421.1"/>
    <property type="molecule type" value="Genomic_DNA"/>
</dbReference>
<gene>
    <name evidence="3" type="ORF">IDH44_19640</name>
</gene>
<reference evidence="3" key="1">
    <citation type="submission" date="2020-09" db="EMBL/GenBank/DDBJ databases">
        <title>A novel bacterium of genus Paenibacillus, isolated from South China Sea.</title>
        <authorList>
            <person name="Huang H."/>
            <person name="Mo K."/>
            <person name="Hu Y."/>
        </authorList>
    </citation>
    <scope>NUCLEOTIDE SEQUENCE</scope>
    <source>
        <strain evidence="3">IB182496</strain>
    </source>
</reference>
<evidence type="ECO:0000313" key="3">
    <source>
        <dbReference type="EMBL" id="MBD2847421.1"/>
    </source>
</evidence>
<keyword evidence="4" id="KW-1185">Reference proteome</keyword>
<keyword evidence="1" id="KW-0732">Signal</keyword>
<dbReference type="AlphaFoldDB" id="A0A927BV60"/>
<protein>
    <submittedName>
        <fullName evidence="3">ABC transporter substrate-binding protein</fullName>
    </submittedName>
</protein>
<dbReference type="PANTHER" id="PTHR43649">
    <property type="entry name" value="ARABINOSE-BINDING PROTEIN-RELATED"/>
    <property type="match status" value="1"/>
</dbReference>
<organism evidence="3 4">
    <name type="scientific">Paenibacillus sabuli</name>
    <dbReference type="NCBI Taxonomy" id="2772509"/>
    <lineage>
        <taxon>Bacteria</taxon>
        <taxon>Bacillati</taxon>
        <taxon>Bacillota</taxon>
        <taxon>Bacilli</taxon>
        <taxon>Bacillales</taxon>
        <taxon>Paenibacillaceae</taxon>
        <taxon>Paenibacillus</taxon>
    </lineage>
</organism>
<feature type="chain" id="PRO_5037186421" evidence="1">
    <location>
        <begin position="27"/>
        <end position="525"/>
    </location>
</feature>
<dbReference type="PANTHER" id="PTHR43649:SF12">
    <property type="entry name" value="DIACETYLCHITOBIOSE BINDING PROTEIN DASA"/>
    <property type="match status" value="1"/>
</dbReference>
<evidence type="ECO:0000256" key="1">
    <source>
        <dbReference type="SAM" id="SignalP"/>
    </source>
</evidence>
<dbReference type="RefSeq" id="WP_190920527.1">
    <property type="nucleotide sequence ID" value="NZ_JACXIZ010000037.1"/>
</dbReference>
<accession>A0A927BV60</accession>
<dbReference type="PROSITE" id="PS51257">
    <property type="entry name" value="PROKAR_LIPOPROTEIN"/>
    <property type="match status" value="1"/>
</dbReference>
<dbReference type="SUPFAM" id="SSF53850">
    <property type="entry name" value="Periplasmic binding protein-like II"/>
    <property type="match status" value="1"/>
</dbReference>
<dbReference type="InterPro" id="IPR022627">
    <property type="entry name" value="DUF3502"/>
</dbReference>
<evidence type="ECO:0000259" key="2">
    <source>
        <dbReference type="Pfam" id="PF12010"/>
    </source>
</evidence>
<dbReference type="Gene3D" id="3.40.190.10">
    <property type="entry name" value="Periplasmic binding protein-like II"/>
    <property type="match status" value="2"/>
</dbReference>
<feature type="domain" description="DUF3502" evidence="2">
    <location>
        <begin position="450"/>
        <end position="516"/>
    </location>
</feature>
<dbReference type="Pfam" id="PF12010">
    <property type="entry name" value="DUF3502"/>
    <property type="match status" value="1"/>
</dbReference>
<proteinExistence type="predicted"/>
<evidence type="ECO:0000313" key="4">
    <source>
        <dbReference type="Proteomes" id="UP000621560"/>
    </source>
</evidence>
<comment type="caution">
    <text evidence="3">The sequence shown here is derived from an EMBL/GenBank/DDBJ whole genome shotgun (WGS) entry which is preliminary data.</text>
</comment>
<name>A0A927BV60_9BACL</name>
<dbReference type="Pfam" id="PF01547">
    <property type="entry name" value="SBP_bac_1"/>
    <property type="match status" value="1"/>
</dbReference>
<dbReference type="InterPro" id="IPR050490">
    <property type="entry name" value="Bact_solute-bd_prot1"/>
</dbReference>
<feature type="signal peptide" evidence="1">
    <location>
        <begin position="1"/>
        <end position="26"/>
    </location>
</feature>
<dbReference type="Proteomes" id="UP000621560">
    <property type="component" value="Unassembled WGS sequence"/>
</dbReference>